<protein>
    <submittedName>
        <fullName evidence="1">Uncharacterized protein</fullName>
    </submittedName>
</protein>
<sequence>MPLEITTRTIAMSETKPDTGRRSVPGLSVKLPYVPIYQGGYGRMDRSTPAQGLATSRVASFTPIVDWVIGGDGKTDWSHLEGVAWLSGAGAKTAGVSVEAVADFRRFLDSAAASRSFRVASCLDAPELLKCGAVLVDKVTARITYLALKGGRESWIDVENLGLANQYTMAQQQQDLFVAHVMQERQLADAAQLHLQYDVSLYGRAMPLPDEARLLLRLKPATAAAQSLLLRTLKVSNDWISGPGLQMGSTKRMLNRNCAGGTPLRTV</sequence>
<evidence type="ECO:0000313" key="1">
    <source>
        <dbReference type="EMBL" id="KAJ7033413.1"/>
    </source>
</evidence>
<proteinExistence type="predicted"/>
<dbReference type="AlphaFoldDB" id="A0AAD6WZM0"/>
<evidence type="ECO:0000313" key="2">
    <source>
        <dbReference type="Proteomes" id="UP001218188"/>
    </source>
</evidence>
<accession>A0AAD6WZM0</accession>
<reference evidence="1" key="1">
    <citation type="submission" date="2023-03" db="EMBL/GenBank/DDBJ databases">
        <title>Massive genome expansion in bonnet fungi (Mycena s.s.) driven by repeated elements and novel gene families across ecological guilds.</title>
        <authorList>
            <consortium name="Lawrence Berkeley National Laboratory"/>
            <person name="Harder C.B."/>
            <person name="Miyauchi S."/>
            <person name="Viragh M."/>
            <person name="Kuo A."/>
            <person name="Thoen E."/>
            <person name="Andreopoulos B."/>
            <person name="Lu D."/>
            <person name="Skrede I."/>
            <person name="Drula E."/>
            <person name="Henrissat B."/>
            <person name="Morin E."/>
            <person name="Kohler A."/>
            <person name="Barry K."/>
            <person name="LaButti K."/>
            <person name="Morin E."/>
            <person name="Salamov A."/>
            <person name="Lipzen A."/>
            <person name="Mereny Z."/>
            <person name="Hegedus B."/>
            <person name="Baldrian P."/>
            <person name="Stursova M."/>
            <person name="Weitz H."/>
            <person name="Taylor A."/>
            <person name="Grigoriev I.V."/>
            <person name="Nagy L.G."/>
            <person name="Martin F."/>
            <person name="Kauserud H."/>
        </authorList>
    </citation>
    <scope>NUCLEOTIDE SEQUENCE</scope>
    <source>
        <strain evidence="1">CBHHK200</strain>
    </source>
</reference>
<gene>
    <name evidence="1" type="ORF">C8F04DRAFT_1260933</name>
</gene>
<name>A0AAD6WZM0_9AGAR</name>
<keyword evidence="2" id="KW-1185">Reference proteome</keyword>
<comment type="caution">
    <text evidence="1">The sequence shown here is derived from an EMBL/GenBank/DDBJ whole genome shotgun (WGS) entry which is preliminary data.</text>
</comment>
<organism evidence="1 2">
    <name type="scientific">Mycena alexandri</name>
    <dbReference type="NCBI Taxonomy" id="1745969"/>
    <lineage>
        <taxon>Eukaryota</taxon>
        <taxon>Fungi</taxon>
        <taxon>Dikarya</taxon>
        <taxon>Basidiomycota</taxon>
        <taxon>Agaricomycotina</taxon>
        <taxon>Agaricomycetes</taxon>
        <taxon>Agaricomycetidae</taxon>
        <taxon>Agaricales</taxon>
        <taxon>Marasmiineae</taxon>
        <taxon>Mycenaceae</taxon>
        <taxon>Mycena</taxon>
    </lineage>
</organism>
<dbReference type="Proteomes" id="UP001218188">
    <property type="component" value="Unassembled WGS sequence"/>
</dbReference>
<dbReference type="EMBL" id="JARJCM010000065">
    <property type="protein sequence ID" value="KAJ7033413.1"/>
    <property type="molecule type" value="Genomic_DNA"/>
</dbReference>